<evidence type="ECO:0000313" key="7">
    <source>
        <dbReference type="Proteomes" id="UP001297581"/>
    </source>
</evidence>
<protein>
    <submittedName>
        <fullName evidence="6">Crp/Fnr family transcriptional regulator</fullName>
    </submittedName>
</protein>
<dbReference type="GO" id="GO:0003700">
    <property type="term" value="F:DNA-binding transcription factor activity"/>
    <property type="evidence" value="ECO:0007669"/>
    <property type="project" value="TreeGrafter"/>
</dbReference>
<evidence type="ECO:0000256" key="3">
    <source>
        <dbReference type="ARBA" id="ARBA00023163"/>
    </source>
</evidence>
<organism evidence="6 7">
    <name type="scientific">Shewanella zhuhaiensis</name>
    <dbReference type="NCBI Taxonomy" id="2919576"/>
    <lineage>
        <taxon>Bacteria</taxon>
        <taxon>Pseudomonadati</taxon>
        <taxon>Pseudomonadota</taxon>
        <taxon>Gammaproteobacteria</taxon>
        <taxon>Alteromonadales</taxon>
        <taxon>Shewanellaceae</taxon>
        <taxon>Shewanella</taxon>
    </lineage>
</organism>
<dbReference type="InterPro" id="IPR050397">
    <property type="entry name" value="Env_Response_Regulators"/>
</dbReference>
<dbReference type="CDD" id="cd00038">
    <property type="entry name" value="CAP_ED"/>
    <property type="match status" value="1"/>
</dbReference>
<sequence length="257" mass="28985">MITDTKTSQRIQAHHLFSSFNSHELAVLMSSASRIHLAPQQHLFHRQDEARRFYLVMEGNLQLYITSSQGQLKVLEVVRPLNTFAEALIFNQQPFYPVSAQAVQGCELISFDAETYLGLLKQNSEACLAVMATMSMRLHKDLQEIENLTLQNAENRLMLFLVRHSKRSGANSGELTLDVPKRTLASRLSIQPETFSRLIKKMNSEGIIEESRGLINIPDLAKLYANIQQPASSSCGRCPMAMAREPRRQSTIPTKAE</sequence>
<evidence type="ECO:0000256" key="2">
    <source>
        <dbReference type="ARBA" id="ARBA00023125"/>
    </source>
</evidence>
<keyword evidence="1" id="KW-0805">Transcription regulation</keyword>
<evidence type="ECO:0000256" key="1">
    <source>
        <dbReference type="ARBA" id="ARBA00023015"/>
    </source>
</evidence>
<dbReference type="PANTHER" id="PTHR24567:SF68">
    <property type="entry name" value="DNA-BINDING TRANSCRIPTIONAL DUAL REGULATOR CRP"/>
    <property type="match status" value="1"/>
</dbReference>
<dbReference type="EMBL" id="JAKUDL010000003">
    <property type="protein sequence ID" value="MCH4294918.1"/>
    <property type="molecule type" value="Genomic_DNA"/>
</dbReference>
<dbReference type="PANTHER" id="PTHR24567">
    <property type="entry name" value="CRP FAMILY TRANSCRIPTIONAL REGULATORY PROTEIN"/>
    <property type="match status" value="1"/>
</dbReference>
<dbReference type="InterPro" id="IPR012318">
    <property type="entry name" value="HTH_CRP"/>
</dbReference>
<keyword evidence="3" id="KW-0804">Transcription</keyword>
<keyword evidence="2" id="KW-0238">DNA-binding</keyword>
<comment type="caution">
    <text evidence="6">The sequence shown here is derived from an EMBL/GenBank/DDBJ whole genome shotgun (WGS) entry which is preliminary data.</text>
</comment>
<dbReference type="InterPro" id="IPR000595">
    <property type="entry name" value="cNMP-bd_dom"/>
</dbReference>
<dbReference type="PROSITE" id="PS50042">
    <property type="entry name" value="CNMP_BINDING_3"/>
    <property type="match status" value="1"/>
</dbReference>
<dbReference type="RefSeq" id="WP_240591196.1">
    <property type="nucleotide sequence ID" value="NZ_JAKUDL010000003.1"/>
</dbReference>
<name>A0AAJ1F0W4_9GAMM</name>
<dbReference type="SUPFAM" id="SSF51206">
    <property type="entry name" value="cAMP-binding domain-like"/>
    <property type="match status" value="1"/>
</dbReference>
<evidence type="ECO:0000313" key="6">
    <source>
        <dbReference type="EMBL" id="MCH4294918.1"/>
    </source>
</evidence>
<dbReference type="SMART" id="SM00419">
    <property type="entry name" value="HTH_CRP"/>
    <property type="match status" value="1"/>
</dbReference>
<dbReference type="Pfam" id="PF13545">
    <property type="entry name" value="HTH_Crp_2"/>
    <property type="match status" value="1"/>
</dbReference>
<reference evidence="6 7" key="1">
    <citation type="submission" date="2022-02" db="EMBL/GenBank/DDBJ databases">
        <title>The genome sequence of Shewanella sp. 3B26.</title>
        <authorList>
            <person name="Du J."/>
        </authorList>
    </citation>
    <scope>NUCLEOTIDE SEQUENCE [LARGE SCALE GENOMIC DNA]</scope>
    <source>
        <strain evidence="6 7">3B26</strain>
    </source>
</reference>
<dbReference type="InterPro" id="IPR014710">
    <property type="entry name" value="RmlC-like_jellyroll"/>
</dbReference>
<dbReference type="Pfam" id="PF00027">
    <property type="entry name" value="cNMP_binding"/>
    <property type="match status" value="1"/>
</dbReference>
<proteinExistence type="predicted"/>
<dbReference type="SUPFAM" id="SSF46785">
    <property type="entry name" value="Winged helix' DNA-binding domain"/>
    <property type="match status" value="1"/>
</dbReference>
<keyword evidence="7" id="KW-1185">Reference proteome</keyword>
<dbReference type="Gene3D" id="2.60.120.10">
    <property type="entry name" value="Jelly Rolls"/>
    <property type="match status" value="1"/>
</dbReference>
<dbReference type="Proteomes" id="UP001297581">
    <property type="component" value="Unassembled WGS sequence"/>
</dbReference>
<dbReference type="InterPro" id="IPR018490">
    <property type="entry name" value="cNMP-bd_dom_sf"/>
</dbReference>
<evidence type="ECO:0000259" key="4">
    <source>
        <dbReference type="PROSITE" id="PS50042"/>
    </source>
</evidence>
<accession>A0AAJ1F0W4</accession>
<dbReference type="GO" id="GO:0003677">
    <property type="term" value="F:DNA binding"/>
    <property type="evidence" value="ECO:0007669"/>
    <property type="project" value="UniProtKB-KW"/>
</dbReference>
<gene>
    <name evidence="6" type="ORF">MJ923_11445</name>
</gene>
<feature type="domain" description="Cyclic nucleotide-binding" evidence="4">
    <location>
        <begin position="16"/>
        <end position="125"/>
    </location>
</feature>
<dbReference type="PROSITE" id="PS51063">
    <property type="entry name" value="HTH_CRP_2"/>
    <property type="match status" value="1"/>
</dbReference>
<feature type="domain" description="HTH crp-type" evidence="5">
    <location>
        <begin position="151"/>
        <end position="221"/>
    </location>
</feature>
<dbReference type="InterPro" id="IPR036388">
    <property type="entry name" value="WH-like_DNA-bd_sf"/>
</dbReference>
<dbReference type="Gene3D" id="1.10.10.10">
    <property type="entry name" value="Winged helix-like DNA-binding domain superfamily/Winged helix DNA-binding domain"/>
    <property type="match status" value="1"/>
</dbReference>
<dbReference type="InterPro" id="IPR036390">
    <property type="entry name" value="WH_DNA-bd_sf"/>
</dbReference>
<dbReference type="SMART" id="SM00100">
    <property type="entry name" value="cNMP"/>
    <property type="match status" value="1"/>
</dbReference>
<evidence type="ECO:0000259" key="5">
    <source>
        <dbReference type="PROSITE" id="PS51063"/>
    </source>
</evidence>
<dbReference type="GO" id="GO:0005829">
    <property type="term" value="C:cytosol"/>
    <property type="evidence" value="ECO:0007669"/>
    <property type="project" value="TreeGrafter"/>
</dbReference>
<dbReference type="AlphaFoldDB" id="A0AAJ1F0W4"/>